<dbReference type="InterPro" id="IPR022741">
    <property type="entry name" value="Phage_B103_Gp8"/>
</dbReference>
<dbReference type="Pfam" id="PF11133">
    <property type="entry name" value="Phage_head_fibr"/>
    <property type="match status" value="1"/>
</dbReference>
<dbReference type="Proteomes" id="UP001168435">
    <property type="component" value="Unassembled WGS sequence"/>
</dbReference>
<reference evidence="4" key="1">
    <citation type="submission" date="2023-06" db="EMBL/GenBank/DDBJ databases">
        <authorList>
            <person name="Zeman M."/>
            <person name="Kubasova T."/>
            <person name="Jahodarova E."/>
            <person name="Nykrynova M."/>
            <person name="Rychlik I."/>
        </authorList>
    </citation>
    <scope>NUCLEOTIDE SEQUENCE</scope>
    <source>
        <strain evidence="4">176_SSukc20</strain>
    </source>
</reference>
<evidence type="ECO:0000256" key="2">
    <source>
        <dbReference type="ARBA" id="ARBA00022581"/>
    </source>
</evidence>
<keyword evidence="5" id="KW-1185">Reference proteome</keyword>
<evidence type="ECO:0000256" key="3">
    <source>
        <dbReference type="SAM" id="MobiDB-lite"/>
    </source>
</evidence>
<comment type="caution">
    <text evidence="4">The sequence shown here is derived from an EMBL/GenBank/DDBJ whole genome shotgun (WGS) entry which is preliminary data.</text>
</comment>
<dbReference type="RefSeq" id="WP_289820884.1">
    <property type="nucleotide sequence ID" value="NZ_JAUEIM010000020.1"/>
</dbReference>
<keyword evidence="2" id="KW-0945">Host-virus interaction</keyword>
<dbReference type="Gene3D" id="6.10.140.1630">
    <property type="match status" value="1"/>
</dbReference>
<dbReference type="EMBL" id="JAUEIQ010000007">
    <property type="protein sequence ID" value="MDN0064218.1"/>
    <property type="molecule type" value="Genomic_DNA"/>
</dbReference>
<evidence type="ECO:0000313" key="5">
    <source>
        <dbReference type="Proteomes" id="UP001168435"/>
    </source>
</evidence>
<name>A0ABT7XFM4_9ACTN</name>
<reference evidence="4" key="2">
    <citation type="submission" date="2024-05" db="EMBL/GenBank/DDBJ databases">
        <title>Identification and characterization of horizontal gene transfer across gut microbiota members of farm animals based on homology search.</title>
        <authorList>
            <person name="Schwarzerova J."/>
            <person name="Nykrynova M."/>
            <person name="Jureckova K."/>
            <person name="Cejkova D."/>
            <person name="Rychlik I."/>
        </authorList>
    </citation>
    <scope>NUCLEOTIDE SEQUENCE</scope>
    <source>
        <strain evidence="4">176_SSukc20</strain>
    </source>
</reference>
<accession>A0ABT7XFM4</accession>
<protein>
    <submittedName>
        <fullName evidence="4">Head fiber protein</fullName>
    </submittedName>
</protein>
<gene>
    <name evidence="4" type="ORF">QVN30_07845</name>
</gene>
<organism evidence="4 5">
    <name type="scientific">Collinsella ihumii</name>
    <dbReference type="NCBI Taxonomy" id="1720204"/>
    <lineage>
        <taxon>Bacteria</taxon>
        <taxon>Bacillati</taxon>
        <taxon>Actinomycetota</taxon>
        <taxon>Coriobacteriia</taxon>
        <taxon>Coriobacteriales</taxon>
        <taxon>Coriobacteriaceae</taxon>
        <taxon>Collinsella</taxon>
    </lineage>
</organism>
<sequence>MSQAAKFLRPIAASSAPTPGQTDTVTEVVFIGADGDPEDLGGGGGSYTLPAATTSTLGGVKKAAAVADASGTVTAENFNGLLSALRTAGIIATA</sequence>
<evidence type="ECO:0000313" key="4">
    <source>
        <dbReference type="EMBL" id="MDN0064218.1"/>
    </source>
</evidence>
<evidence type="ECO:0000256" key="1">
    <source>
        <dbReference type="ARBA" id="ARBA00004328"/>
    </source>
</evidence>
<feature type="region of interest" description="Disordered" evidence="3">
    <location>
        <begin position="1"/>
        <end position="21"/>
    </location>
</feature>
<proteinExistence type="predicted"/>
<comment type="subcellular location">
    <subcellularLocation>
        <location evidence="1">Virion</location>
    </subcellularLocation>
</comment>